<dbReference type="Proteomes" id="UP000186547">
    <property type="component" value="Chromosome"/>
</dbReference>
<evidence type="ECO:0000313" key="3">
    <source>
        <dbReference type="Proteomes" id="UP000186547"/>
    </source>
</evidence>
<feature type="compositionally biased region" description="Polar residues" evidence="1">
    <location>
        <begin position="1"/>
        <end position="12"/>
    </location>
</feature>
<accession>A0A1P8LRJ5</accession>
<dbReference type="InterPro" id="IPR027417">
    <property type="entry name" value="P-loop_NTPase"/>
</dbReference>
<sequence length="315" mass="34257">MAAYSHSESNRMTVDGPTRDADRNRNLVDRADPATDGMLFPRLSNGITLLDVAGGRGVQILQSFVLDHLLLNEGPAFWIDGDGHATTTSLARIAPSGRLLDRIHVARGFTAYQHYGAIRDLPTAVNRSIQRSTTDAEPRDRSPSNRCETSSPHTPSLVVVPAVDVQYRASDSLTGEGAETLQARTLARLGSYADGYDVPVLVTRSKRDEFSRPIETAADRRIECERTKLGPRFVGEDFETVVYPVDDGAYYQTTFAYWRRVLELRARQVGLEPTTEPSTGGPDAVEVGSGTGMDSTADSATPLLEAWTAADTGGR</sequence>
<feature type="region of interest" description="Disordered" evidence="1">
    <location>
        <begin position="1"/>
        <end position="25"/>
    </location>
</feature>
<feature type="region of interest" description="Disordered" evidence="1">
    <location>
        <begin position="129"/>
        <end position="154"/>
    </location>
</feature>
<evidence type="ECO:0000256" key="1">
    <source>
        <dbReference type="SAM" id="MobiDB-lite"/>
    </source>
</evidence>
<gene>
    <name evidence="2" type="ORF">CHINAEXTREME_11815</name>
</gene>
<dbReference type="AlphaFoldDB" id="A0A1P8LRJ5"/>
<reference evidence="2 3" key="1">
    <citation type="journal article" date="2011" name="J. Bacteriol.">
        <title>Genome sequence of Halobiforma lacisalsi AJ5, an extremely halophilic archaeon which harbors a bop gene.</title>
        <authorList>
            <person name="Jiang X."/>
            <person name="Wang S."/>
            <person name="Cheng H."/>
            <person name="Huo Y."/>
            <person name="Zhang X."/>
            <person name="Zhu X."/>
            <person name="Han X."/>
            <person name="Ni P."/>
            <person name="Wu M."/>
        </authorList>
    </citation>
    <scope>NUCLEOTIDE SEQUENCE [LARGE SCALE GENOMIC DNA]</scope>
    <source>
        <strain evidence="2 3">AJ5</strain>
    </source>
</reference>
<evidence type="ECO:0008006" key="4">
    <source>
        <dbReference type="Google" id="ProtNLM"/>
    </source>
</evidence>
<name>A0A1P8LRJ5_NATLA</name>
<dbReference type="KEGG" id="hlc:CHINAEXTREME11815"/>
<dbReference type="EMBL" id="CP019285">
    <property type="protein sequence ID" value="APW98426.1"/>
    <property type="molecule type" value="Genomic_DNA"/>
</dbReference>
<evidence type="ECO:0000313" key="2">
    <source>
        <dbReference type="EMBL" id="APW98426.1"/>
    </source>
</evidence>
<organism evidence="2 3">
    <name type="scientific">Natronobacterium lacisalsi AJ5</name>
    <dbReference type="NCBI Taxonomy" id="358396"/>
    <lineage>
        <taxon>Archaea</taxon>
        <taxon>Methanobacteriati</taxon>
        <taxon>Methanobacteriota</taxon>
        <taxon>Stenosarchaea group</taxon>
        <taxon>Halobacteria</taxon>
        <taxon>Halobacteriales</taxon>
        <taxon>Natrialbaceae</taxon>
        <taxon>Natronobacterium</taxon>
    </lineage>
</organism>
<feature type="region of interest" description="Disordered" evidence="1">
    <location>
        <begin position="271"/>
        <end position="315"/>
    </location>
</feature>
<feature type="compositionally biased region" description="Polar residues" evidence="1">
    <location>
        <begin position="144"/>
        <end position="154"/>
    </location>
</feature>
<dbReference type="Gene3D" id="3.40.50.300">
    <property type="entry name" value="P-loop containing nucleotide triphosphate hydrolases"/>
    <property type="match status" value="1"/>
</dbReference>
<feature type="compositionally biased region" description="Basic and acidic residues" evidence="1">
    <location>
        <begin position="134"/>
        <end position="143"/>
    </location>
</feature>
<proteinExistence type="predicted"/>
<protein>
    <recommendedName>
        <fullName evidence="4">DNA recombination and repair protein Rad51-like C-terminal domain-containing protein</fullName>
    </recommendedName>
</protein>